<sequence length="380" mass="42246">MRKVLMFFAGNERGGAAAHITTLARTIVKYGKRDRFLFVSLGNGPLASSVAETGIPLRVISSGTVGALRELSNMIRGERVLLHSHGPRLNILAAFVANQAHVPWTSTIHSHPSYDFLGSRVKSWVYPRLHLWSLRQAIGLFIVEPSLEQALPTKTVLDVPNALDVRPRNEPREKFASLWRERLGLASKTRLIGIAARFHPVKNIDILIRAASRLQTQDTHLLIAGDGELRSSLEALTQELGLVDKVHFLGFLTDMYEFYNAIDIHILPSKSEGTPFCVLEAGAYGAANIASDIPSLRDLLQGGRAGELVPVGDVDSTARAIDQLLQGENDRRQFVQTFQSNVLPKFMPEKMLAAYERGYTVLEEDILRSRHYNDPRIRNG</sequence>
<gene>
    <name evidence="2" type="ORF">NZD86_06875</name>
</gene>
<organism evidence="2 3">
    <name type="scientific">Alicyclobacillus dauci</name>
    <dbReference type="NCBI Taxonomy" id="1475485"/>
    <lineage>
        <taxon>Bacteria</taxon>
        <taxon>Bacillati</taxon>
        <taxon>Bacillota</taxon>
        <taxon>Bacilli</taxon>
        <taxon>Bacillales</taxon>
        <taxon>Alicyclobacillaceae</taxon>
        <taxon>Alicyclobacillus</taxon>
    </lineage>
</organism>
<dbReference type="SUPFAM" id="SSF53756">
    <property type="entry name" value="UDP-Glycosyltransferase/glycogen phosphorylase"/>
    <property type="match status" value="1"/>
</dbReference>
<keyword evidence="2" id="KW-0808">Transferase</keyword>
<dbReference type="PANTHER" id="PTHR12526:SF630">
    <property type="entry name" value="GLYCOSYLTRANSFERASE"/>
    <property type="match status" value="1"/>
</dbReference>
<keyword evidence="3" id="KW-1185">Reference proteome</keyword>
<dbReference type="Pfam" id="PF00534">
    <property type="entry name" value="Glycos_transf_1"/>
    <property type="match status" value="1"/>
</dbReference>
<evidence type="ECO:0000259" key="1">
    <source>
        <dbReference type="Pfam" id="PF00534"/>
    </source>
</evidence>
<protein>
    <submittedName>
        <fullName evidence="2">Glycosyltransferase</fullName>
        <ecNumber evidence="2">2.4.-.-</ecNumber>
    </submittedName>
</protein>
<proteinExistence type="predicted"/>
<dbReference type="Gene3D" id="3.40.50.2000">
    <property type="entry name" value="Glycogen Phosphorylase B"/>
    <property type="match status" value="2"/>
</dbReference>
<name>A0ABY6Z5P3_9BACL</name>
<dbReference type="RefSeq" id="WP_268045764.1">
    <property type="nucleotide sequence ID" value="NZ_CP104064.1"/>
</dbReference>
<evidence type="ECO:0000313" key="2">
    <source>
        <dbReference type="EMBL" id="WAH38202.1"/>
    </source>
</evidence>
<dbReference type="InterPro" id="IPR001296">
    <property type="entry name" value="Glyco_trans_1"/>
</dbReference>
<accession>A0ABY6Z5P3</accession>
<keyword evidence="2" id="KW-0328">Glycosyltransferase</keyword>
<evidence type="ECO:0000313" key="3">
    <source>
        <dbReference type="Proteomes" id="UP001164803"/>
    </source>
</evidence>
<dbReference type="EMBL" id="CP104064">
    <property type="protein sequence ID" value="WAH38202.1"/>
    <property type="molecule type" value="Genomic_DNA"/>
</dbReference>
<reference evidence="2" key="1">
    <citation type="submission" date="2022-08" db="EMBL/GenBank/DDBJ databases">
        <title>Alicyclobacillus dauci DSM2870, complete genome.</title>
        <authorList>
            <person name="Wang Q."/>
            <person name="Cai R."/>
            <person name="Wang Z."/>
        </authorList>
    </citation>
    <scope>NUCLEOTIDE SEQUENCE</scope>
    <source>
        <strain evidence="2">DSM 28700</strain>
    </source>
</reference>
<dbReference type="PANTHER" id="PTHR12526">
    <property type="entry name" value="GLYCOSYLTRANSFERASE"/>
    <property type="match status" value="1"/>
</dbReference>
<feature type="domain" description="Glycosyl transferase family 1" evidence="1">
    <location>
        <begin position="179"/>
        <end position="336"/>
    </location>
</feature>
<dbReference type="EC" id="2.4.-.-" evidence="2"/>
<dbReference type="GO" id="GO:0016757">
    <property type="term" value="F:glycosyltransferase activity"/>
    <property type="evidence" value="ECO:0007669"/>
    <property type="project" value="UniProtKB-KW"/>
</dbReference>
<dbReference type="Proteomes" id="UP001164803">
    <property type="component" value="Chromosome"/>
</dbReference>